<accession>A0A0C3NFS5</accession>
<keyword evidence="3" id="KW-1185">Reference proteome</keyword>
<feature type="region of interest" description="Disordered" evidence="1">
    <location>
        <begin position="157"/>
        <end position="182"/>
    </location>
</feature>
<proteinExistence type="predicted"/>
<evidence type="ECO:0000313" key="2">
    <source>
        <dbReference type="EMBL" id="KIN99859.1"/>
    </source>
</evidence>
<dbReference type="Proteomes" id="UP000054217">
    <property type="component" value="Unassembled WGS sequence"/>
</dbReference>
<dbReference type="AlphaFoldDB" id="A0A0C3NFS5"/>
<reference evidence="3" key="2">
    <citation type="submission" date="2015-01" db="EMBL/GenBank/DDBJ databases">
        <title>Evolutionary Origins and Diversification of the Mycorrhizal Mutualists.</title>
        <authorList>
            <consortium name="DOE Joint Genome Institute"/>
            <consortium name="Mycorrhizal Genomics Consortium"/>
            <person name="Kohler A."/>
            <person name="Kuo A."/>
            <person name="Nagy L.G."/>
            <person name="Floudas D."/>
            <person name="Copeland A."/>
            <person name="Barry K.W."/>
            <person name="Cichocki N."/>
            <person name="Veneault-Fourrey C."/>
            <person name="LaButti K."/>
            <person name="Lindquist E.A."/>
            <person name="Lipzen A."/>
            <person name="Lundell T."/>
            <person name="Morin E."/>
            <person name="Murat C."/>
            <person name="Riley R."/>
            <person name="Ohm R."/>
            <person name="Sun H."/>
            <person name="Tunlid A."/>
            <person name="Henrissat B."/>
            <person name="Grigoriev I.V."/>
            <person name="Hibbett D.S."/>
            <person name="Martin F."/>
        </authorList>
    </citation>
    <scope>NUCLEOTIDE SEQUENCE [LARGE SCALE GENOMIC DNA]</scope>
    <source>
        <strain evidence="3">Marx 270</strain>
    </source>
</reference>
<dbReference type="OrthoDB" id="2692219at2759"/>
<name>A0A0C3NFS5_PISTI</name>
<evidence type="ECO:0000313" key="3">
    <source>
        <dbReference type="Proteomes" id="UP000054217"/>
    </source>
</evidence>
<dbReference type="InParanoid" id="A0A0C3NFS5"/>
<feature type="region of interest" description="Disordered" evidence="1">
    <location>
        <begin position="49"/>
        <end position="109"/>
    </location>
</feature>
<dbReference type="HOGENOM" id="CLU_096891_0_0_1"/>
<protein>
    <submittedName>
        <fullName evidence="2">Uncharacterized protein</fullName>
    </submittedName>
</protein>
<feature type="compositionally biased region" description="Low complexity" evidence="1">
    <location>
        <begin position="162"/>
        <end position="174"/>
    </location>
</feature>
<sequence>MTNLISFQLPITHPGTYRVSFTPPASGIVTLEITTVLPVQHRDGQVQVDPIETPKPCKSMGCDEQPVPTSDLGEVSLSPSLFNTPAKTPSKDRANVDDSATEPESDDEQIKTALSKASILFLLVSSSSLSQESVSTFVLVRRMQALCGDPLHEFTQLDTPSKRPLSPTPLTLTPKRLKVAEN</sequence>
<feature type="compositionally biased region" description="Polar residues" evidence="1">
    <location>
        <begin position="77"/>
        <end position="87"/>
    </location>
</feature>
<organism evidence="2 3">
    <name type="scientific">Pisolithus tinctorius Marx 270</name>
    <dbReference type="NCBI Taxonomy" id="870435"/>
    <lineage>
        <taxon>Eukaryota</taxon>
        <taxon>Fungi</taxon>
        <taxon>Dikarya</taxon>
        <taxon>Basidiomycota</taxon>
        <taxon>Agaricomycotina</taxon>
        <taxon>Agaricomycetes</taxon>
        <taxon>Agaricomycetidae</taxon>
        <taxon>Boletales</taxon>
        <taxon>Sclerodermatineae</taxon>
        <taxon>Pisolithaceae</taxon>
        <taxon>Pisolithus</taxon>
    </lineage>
</organism>
<reference evidence="2 3" key="1">
    <citation type="submission" date="2014-04" db="EMBL/GenBank/DDBJ databases">
        <authorList>
            <consortium name="DOE Joint Genome Institute"/>
            <person name="Kuo A."/>
            <person name="Kohler A."/>
            <person name="Costa M.D."/>
            <person name="Nagy L.G."/>
            <person name="Floudas D."/>
            <person name="Copeland A."/>
            <person name="Barry K.W."/>
            <person name="Cichocki N."/>
            <person name="Veneault-Fourrey C."/>
            <person name="LaButti K."/>
            <person name="Lindquist E.A."/>
            <person name="Lipzen A."/>
            <person name="Lundell T."/>
            <person name="Morin E."/>
            <person name="Murat C."/>
            <person name="Sun H."/>
            <person name="Tunlid A."/>
            <person name="Henrissat B."/>
            <person name="Grigoriev I.V."/>
            <person name="Hibbett D.S."/>
            <person name="Martin F."/>
            <person name="Nordberg H.P."/>
            <person name="Cantor M.N."/>
            <person name="Hua S.X."/>
        </authorList>
    </citation>
    <scope>NUCLEOTIDE SEQUENCE [LARGE SCALE GENOMIC DNA]</scope>
    <source>
        <strain evidence="2 3">Marx 270</strain>
    </source>
</reference>
<dbReference type="EMBL" id="KN832001">
    <property type="protein sequence ID" value="KIN99859.1"/>
    <property type="molecule type" value="Genomic_DNA"/>
</dbReference>
<gene>
    <name evidence="2" type="ORF">M404DRAFT_30121</name>
</gene>
<evidence type="ECO:0000256" key="1">
    <source>
        <dbReference type="SAM" id="MobiDB-lite"/>
    </source>
</evidence>